<dbReference type="PANTHER" id="PTHR22572">
    <property type="entry name" value="SUGAR-1-PHOSPHATE GUANYL TRANSFERASE"/>
    <property type="match status" value="1"/>
</dbReference>
<dbReference type="InterPro" id="IPR005835">
    <property type="entry name" value="NTP_transferase_dom"/>
</dbReference>
<dbReference type="CDD" id="cd06915">
    <property type="entry name" value="NTP_transferase_WcbM_like"/>
    <property type="match status" value="1"/>
</dbReference>
<dbReference type="Gene3D" id="3.90.550.10">
    <property type="entry name" value="Spore Coat Polysaccharide Biosynthesis Protein SpsA, Chain A"/>
    <property type="match status" value="1"/>
</dbReference>
<evidence type="ECO:0000259" key="1">
    <source>
        <dbReference type="Pfam" id="PF00483"/>
    </source>
</evidence>
<feature type="domain" description="Nucleotidyl transferase" evidence="1">
    <location>
        <begin position="6"/>
        <end position="136"/>
    </location>
</feature>
<dbReference type="Pfam" id="PF00483">
    <property type="entry name" value="NTP_transferase"/>
    <property type="match status" value="1"/>
</dbReference>
<keyword evidence="2" id="KW-0808">Transferase</keyword>
<dbReference type="GO" id="GO:0016740">
    <property type="term" value="F:transferase activity"/>
    <property type="evidence" value="ECO:0007669"/>
    <property type="project" value="UniProtKB-KW"/>
</dbReference>
<protein>
    <submittedName>
        <fullName evidence="2">Putative nucleotidyl transferase</fullName>
    </submittedName>
</protein>
<sequence>MLTVAILAGGLATRMRPATETIPKSLLDVAGEPFVYHQLRLLQRRGITRVVFCLGYLGGQIESAVGDGSQFGLSVSYSYDGPELLGTGGALRRALPLFGESFFVLYGDSYLPCDFATVQAAFRESGKPALMTVFRNEGRFDASNVIFENGIIVRYDKKEKNPRMQHIDYGLGILTANDLEYCIPAGTKYDLADLYRVLLERGHLAGYEVFERFYEIGSPQGLRELAERIGFLP</sequence>
<dbReference type="AlphaFoldDB" id="A0A212KH07"/>
<dbReference type="InterPro" id="IPR050486">
    <property type="entry name" value="Mannose-1P_guanyltransferase"/>
</dbReference>
<organism evidence="2">
    <name type="scientific">uncultured delta proteobacterium</name>
    <dbReference type="NCBI Taxonomy" id="34034"/>
    <lineage>
        <taxon>Bacteria</taxon>
        <taxon>Deltaproteobacteria</taxon>
        <taxon>environmental samples</taxon>
    </lineage>
</organism>
<dbReference type="InterPro" id="IPR029044">
    <property type="entry name" value="Nucleotide-diphossugar_trans"/>
</dbReference>
<gene>
    <name evidence="2" type="ORF">KL86DPRO_70091</name>
</gene>
<proteinExistence type="predicted"/>
<evidence type="ECO:0000313" key="2">
    <source>
        <dbReference type="EMBL" id="SBW10919.1"/>
    </source>
</evidence>
<reference evidence="2" key="1">
    <citation type="submission" date="2016-04" db="EMBL/GenBank/DDBJ databases">
        <authorList>
            <person name="Evans L.H."/>
            <person name="Alamgir A."/>
            <person name="Owens N."/>
            <person name="Weber N.D."/>
            <person name="Virtaneva K."/>
            <person name="Barbian K."/>
            <person name="Babar A."/>
            <person name="Rosenke K."/>
        </authorList>
    </citation>
    <scope>NUCLEOTIDE SEQUENCE</scope>
    <source>
        <strain evidence="2">86</strain>
    </source>
</reference>
<name>A0A212KH07_9DELT</name>
<accession>A0A212KH07</accession>
<dbReference type="EMBL" id="FLUQ01000007">
    <property type="protein sequence ID" value="SBW10919.1"/>
    <property type="molecule type" value="Genomic_DNA"/>
</dbReference>
<dbReference type="SUPFAM" id="SSF53448">
    <property type="entry name" value="Nucleotide-diphospho-sugar transferases"/>
    <property type="match status" value="1"/>
</dbReference>